<gene>
    <name evidence="1" type="ORF">LQE99_13630</name>
</gene>
<evidence type="ECO:0000313" key="1">
    <source>
        <dbReference type="EMBL" id="MCH4286162.1"/>
    </source>
</evidence>
<proteinExistence type="predicted"/>
<dbReference type="Proteomes" id="UP001202402">
    <property type="component" value="Unassembled WGS sequence"/>
</dbReference>
<evidence type="ECO:0008006" key="3">
    <source>
        <dbReference type="Google" id="ProtNLM"/>
    </source>
</evidence>
<dbReference type="EMBL" id="JAKVPQ010000011">
    <property type="protein sequence ID" value="MCH4286162.1"/>
    <property type="molecule type" value="Genomic_DNA"/>
</dbReference>
<protein>
    <recommendedName>
        <fullName evidence="3">HTH rpiR-type domain-containing protein</fullName>
    </recommendedName>
</protein>
<dbReference type="RefSeq" id="WP_117453170.1">
    <property type="nucleotide sequence ID" value="NZ_JAKVPQ010000011.1"/>
</dbReference>
<keyword evidence="2" id="KW-1185">Reference proteome</keyword>
<sequence>MLLIEKLQHLEKISDSQKSVVDYMLEQKERIEKQTVKEIAAAIYTSRNYLIS</sequence>
<dbReference type="InterPro" id="IPR036388">
    <property type="entry name" value="WH-like_DNA-bd_sf"/>
</dbReference>
<comment type="caution">
    <text evidence="1">The sequence shown here is derived from an EMBL/GenBank/DDBJ whole genome shotgun (WGS) entry which is preliminary data.</text>
</comment>
<evidence type="ECO:0000313" key="2">
    <source>
        <dbReference type="Proteomes" id="UP001202402"/>
    </source>
</evidence>
<organism evidence="1 2">
    <name type="scientific">Amedibacillus hominis</name>
    <dbReference type="NCBI Taxonomy" id="2897776"/>
    <lineage>
        <taxon>Bacteria</taxon>
        <taxon>Bacillati</taxon>
        <taxon>Bacillota</taxon>
        <taxon>Erysipelotrichia</taxon>
        <taxon>Erysipelotrichales</taxon>
        <taxon>Erysipelotrichaceae</taxon>
        <taxon>Amedibacillus</taxon>
    </lineage>
</organism>
<dbReference type="Gene3D" id="1.10.10.10">
    <property type="entry name" value="Winged helix-like DNA-binding domain superfamily/Winged helix DNA-binding domain"/>
    <property type="match status" value="1"/>
</dbReference>
<accession>A0ABS9R918</accession>
<reference evidence="1 2" key="1">
    <citation type="submission" date="2022-02" db="EMBL/GenBank/DDBJ databases">
        <title>Genome of Erysipelotrichaceae sp. nov. NSJ-176 isolated from human feces.</title>
        <authorList>
            <person name="Abdugheni R."/>
        </authorList>
    </citation>
    <scope>NUCLEOTIDE SEQUENCE [LARGE SCALE GENOMIC DNA]</scope>
    <source>
        <strain evidence="1 2">NSJ-176</strain>
    </source>
</reference>
<name>A0ABS9R918_9FIRM</name>